<keyword evidence="4" id="KW-1185">Reference proteome</keyword>
<keyword evidence="1" id="KW-0539">Nucleus</keyword>
<dbReference type="InParanoid" id="A0A1W4WQV2"/>
<accession>A0A1W4WQV2</accession>
<dbReference type="PANTHER" id="PTHR12243:SF67">
    <property type="entry name" value="COREPRESSOR OF PANGOLIN, ISOFORM A-RELATED"/>
    <property type="match status" value="1"/>
</dbReference>
<dbReference type="Pfam" id="PF10545">
    <property type="entry name" value="MADF_DNA_bdg"/>
    <property type="match status" value="1"/>
</dbReference>
<dbReference type="InterPro" id="IPR004210">
    <property type="entry name" value="BESS_motif"/>
</dbReference>
<feature type="domain" description="BESS" evidence="3">
    <location>
        <begin position="175"/>
        <end position="214"/>
    </location>
</feature>
<dbReference type="InterPro" id="IPR039353">
    <property type="entry name" value="TF_Adf1"/>
</dbReference>
<dbReference type="GO" id="GO:0005634">
    <property type="term" value="C:nucleus"/>
    <property type="evidence" value="ECO:0007669"/>
    <property type="project" value="UniProtKB-SubCell"/>
</dbReference>
<dbReference type="PROSITE" id="PS51031">
    <property type="entry name" value="BESS"/>
    <property type="match status" value="1"/>
</dbReference>
<dbReference type="STRING" id="224129.A0A1W4WQV2"/>
<protein>
    <submittedName>
        <fullName evidence="5">Uncharacterized protein LOC108737722 isoform X1</fullName>
    </submittedName>
</protein>
<comment type="subcellular location">
    <subcellularLocation>
        <location evidence="1">Nucleus</location>
    </subcellularLocation>
</comment>
<dbReference type="GO" id="GO:0003677">
    <property type="term" value="F:DNA binding"/>
    <property type="evidence" value="ECO:0007669"/>
    <property type="project" value="InterPro"/>
</dbReference>
<evidence type="ECO:0000256" key="1">
    <source>
        <dbReference type="PROSITE-ProRule" id="PRU00371"/>
    </source>
</evidence>
<dbReference type="PROSITE" id="PS51029">
    <property type="entry name" value="MADF"/>
    <property type="match status" value="1"/>
</dbReference>
<dbReference type="GO" id="GO:0006357">
    <property type="term" value="P:regulation of transcription by RNA polymerase II"/>
    <property type="evidence" value="ECO:0007669"/>
    <property type="project" value="TreeGrafter"/>
</dbReference>
<dbReference type="AlphaFoldDB" id="A0A1W4WQV2"/>
<dbReference type="Pfam" id="PF02944">
    <property type="entry name" value="BESS"/>
    <property type="match status" value="1"/>
</dbReference>
<proteinExistence type="predicted"/>
<dbReference type="PANTHER" id="PTHR12243">
    <property type="entry name" value="MADF DOMAIN TRANSCRIPTION FACTOR"/>
    <property type="match status" value="1"/>
</dbReference>
<dbReference type="RefSeq" id="XP_018326296.1">
    <property type="nucleotide sequence ID" value="XM_018470794.2"/>
</dbReference>
<feature type="domain" description="MADF" evidence="2">
    <location>
        <begin position="12"/>
        <end position="102"/>
    </location>
</feature>
<evidence type="ECO:0000259" key="2">
    <source>
        <dbReference type="PROSITE" id="PS51029"/>
    </source>
</evidence>
<gene>
    <name evidence="5" type="primary">LOC108737722</name>
</gene>
<dbReference type="InterPro" id="IPR006578">
    <property type="entry name" value="MADF-dom"/>
</dbReference>
<reference evidence="5" key="1">
    <citation type="submission" date="2025-08" db="UniProtKB">
        <authorList>
            <consortium name="RefSeq"/>
        </authorList>
    </citation>
    <scope>IDENTIFICATION</scope>
    <source>
        <tissue evidence="5">Entire body</tissue>
    </source>
</reference>
<dbReference type="KEGG" id="apln:108737722"/>
<evidence type="ECO:0000313" key="4">
    <source>
        <dbReference type="Proteomes" id="UP000192223"/>
    </source>
</evidence>
<sequence>MMFRYRMHLDQQLINEIENRPILWDRTLFDYRRTSLRDLAWKEVSRVLQISSSECKRRWRTLRDSFVKYHRSRHNEGRGSDPSRKRMWIFYDIMSFLIPHIDSRESSAIDHQENADDTDFETSTGYRDAKTESLLERNFESAESSSNRFDVDDYSTDGYGTNESYSPKENISKYLDAEEQFLISYAPVLKRLSPQKNAQARLKIQQILYEIEFEEDL</sequence>
<evidence type="ECO:0000259" key="3">
    <source>
        <dbReference type="PROSITE" id="PS51031"/>
    </source>
</evidence>
<dbReference type="GO" id="GO:0005667">
    <property type="term" value="C:transcription regulator complex"/>
    <property type="evidence" value="ECO:0007669"/>
    <property type="project" value="TreeGrafter"/>
</dbReference>
<evidence type="ECO:0000313" key="5">
    <source>
        <dbReference type="RefSeq" id="XP_018326296.1"/>
    </source>
</evidence>
<organism evidence="4 5">
    <name type="scientific">Agrilus planipennis</name>
    <name type="common">Emerald ash borer</name>
    <name type="synonym">Agrilus marcopoli</name>
    <dbReference type="NCBI Taxonomy" id="224129"/>
    <lineage>
        <taxon>Eukaryota</taxon>
        <taxon>Metazoa</taxon>
        <taxon>Ecdysozoa</taxon>
        <taxon>Arthropoda</taxon>
        <taxon>Hexapoda</taxon>
        <taxon>Insecta</taxon>
        <taxon>Pterygota</taxon>
        <taxon>Neoptera</taxon>
        <taxon>Endopterygota</taxon>
        <taxon>Coleoptera</taxon>
        <taxon>Polyphaga</taxon>
        <taxon>Elateriformia</taxon>
        <taxon>Buprestoidea</taxon>
        <taxon>Buprestidae</taxon>
        <taxon>Agrilinae</taxon>
        <taxon>Agrilus</taxon>
    </lineage>
</organism>
<dbReference type="OrthoDB" id="8195830at2759"/>
<dbReference type="SMART" id="SM00595">
    <property type="entry name" value="MADF"/>
    <property type="match status" value="1"/>
</dbReference>
<dbReference type="GeneID" id="108737722"/>
<dbReference type="Proteomes" id="UP000192223">
    <property type="component" value="Unplaced"/>
</dbReference>
<name>A0A1W4WQV2_AGRPL</name>